<dbReference type="OrthoDB" id="2081122at2"/>
<keyword evidence="2" id="KW-1185">Reference proteome</keyword>
<organism evidence="1 2">
    <name type="scientific">Sedimentibacter saalensis</name>
    <dbReference type="NCBI Taxonomy" id="130788"/>
    <lineage>
        <taxon>Bacteria</taxon>
        <taxon>Bacillati</taxon>
        <taxon>Bacillota</taxon>
        <taxon>Tissierellia</taxon>
        <taxon>Sedimentibacter</taxon>
    </lineage>
</organism>
<protein>
    <submittedName>
        <fullName evidence="1">Uncharacterized protein</fullName>
    </submittedName>
</protein>
<dbReference type="AlphaFoldDB" id="A0A562J1C6"/>
<sequence length="67" mass="7632">MGKVVVETNYTRFKPVGQNDMCATCPSSCKTSCARVLMQSHEIDEEKDFKDFKVTFNVNNLSKHVED</sequence>
<reference evidence="1 2" key="1">
    <citation type="submission" date="2019-07" db="EMBL/GenBank/DDBJ databases">
        <title>Genomic Encyclopedia of Type Strains, Phase I: the one thousand microbial genomes (KMG-I) project.</title>
        <authorList>
            <person name="Kyrpides N."/>
        </authorList>
    </citation>
    <scope>NUCLEOTIDE SEQUENCE [LARGE SCALE GENOMIC DNA]</scope>
    <source>
        <strain evidence="1 2">DSM 13558</strain>
    </source>
</reference>
<name>A0A562J1C6_9FIRM</name>
<dbReference type="EMBL" id="VLKH01000014">
    <property type="protein sequence ID" value="TWH76998.1"/>
    <property type="molecule type" value="Genomic_DNA"/>
</dbReference>
<evidence type="ECO:0000313" key="1">
    <source>
        <dbReference type="EMBL" id="TWH76998.1"/>
    </source>
</evidence>
<dbReference type="RefSeq" id="WP_019230510.1">
    <property type="nucleotide sequence ID" value="NZ_DAMBUX010000017.1"/>
</dbReference>
<dbReference type="Proteomes" id="UP000315343">
    <property type="component" value="Unassembled WGS sequence"/>
</dbReference>
<accession>A0A562J1C6</accession>
<comment type="caution">
    <text evidence="1">The sequence shown here is derived from an EMBL/GenBank/DDBJ whole genome shotgun (WGS) entry which is preliminary data.</text>
</comment>
<gene>
    <name evidence="1" type="ORF">LY60_03474</name>
</gene>
<proteinExistence type="predicted"/>
<evidence type="ECO:0000313" key="2">
    <source>
        <dbReference type="Proteomes" id="UP000315343"/>
    </source>
</evidence>